<organism evidence="2 3">
    <name type="scientific">Marinicauda salina</name>
    <dbReference type="NCBI Taxonomy" id="2135793"/>
    <lineage>
        <taxon>Bacteria</taxon>
        <taxon>Pseudomonadati</taxon>
        <taxon>Pseudomonadota</taxon>
        <taxon>Alphaproteobacteria</taxon>
        <taxon>Maricaulales</taxon>
        <taxon>Maricaulaceae</taxon>
        <taxon>Marinicauda</taxon>
    </lineage>
</organism>
<keyword evidence="3" id="KW-1185">Reference proteome</keyword>
<accession>A0A2U2BVA7</accession>
<evidence type="ECO:0000313" key="2">
    <source>
        <dbReference type="EMBL" id="PWE17948.1"/>
    </source>
</evidence>
<keyword evidence="1" id="KW-0472">Membrane</keyword>
<keyword evidence="1" id="KW-0812">Transmembrane</keyword>
<evidence type="ECO:0000313" key="3">
    <source>
        <dbReference type="Proteomes" id="UP000245168"/>
    </source>
</evidence>
<name>A0A2U2BVA7_9PROT</name>
<comment type="caution">
    <text evidence="2">The sequence shown here is derived from an EMBL/GenBank/DDBJ whole genome shotgun (WGS) entry which is preliminary data.</text>
</comment>
<dbReference type="EMBL" id="QEXV01000002">
    <property type="protein sequence ID" value="PWE17948.1"/>
    <property type="molecule type" value="Genomic_DNA"/>
</dbReference>
<protein>
    <submittedName>
        <fullName evidence="2">Superinfection immunity protein</fullName>
    </submittedName>
</protein>
<keyword evidence="1" id="KW-1133">Transmembrane helix</keyword>
<reference evidence="3" key="1">
    <citation type="submission" date="2018-05" db="EMBL/GenBank/DDBJ databases">
        <authorList>
            <person name="Liu B.-T."/>
        </authorList>
    </citation>
    <scope>NUCLEOTIDE SEQUENCE [LARGE SCALE GENOMIC DNA]</scope>
    <source>
        <strain evidence="3">WD6-1</strain>
    </source>
</reference>
<feature type="transmembrane region" description="Helical" evidence="1">
    <location>
        <begin position="28"/>
        <end position="49"/>
    </location>
</feature>
<gene>
    <name evidence="2" type="ORF">DDZ18_05070</name>
</gene>
<dbReference type="Pfam" id="PF14373">
    <property type="entry name" value="Imm_superinfect"/>
    <property type="match status" value="1"/>
</dbReference>
<dbReference type="RefSeq" id="WP_109252302.1">
    <property type="nucleotide sequence ID" value="NZ_QEXV01000002.1"/>
</dbReference>
<dbReference type="Proteomes" id="UP000245168">
    <property type="component" value="Unassembled WGS sequence"/>
</dbReference>
<evidence type="ECO:0000256" key="1">
    <source>
        <dbReference type="SAM" id="Phobius"/>
    </source>
</evidence>
<dbReference type="AlphaFoldDB" id="A0A2U2BVA7"/>
<sequence>MEVLVLLALLHFLPTVIALARGHHNAFAIFLTNLLLGWTVIGWFVALIWSTTASERRARVASS</sequence>
<dbReference type="InterPro" id="IPR016410">
    <property type="entry name" value="Phage_imm"/>
</dbReference>
<dbReference type="OrthoDB" id="9814116at2"/>
<proteinExistence type="predicted"/>